<protein>
    <submittedName>
        <fullName evidence="1">Uncharacterized protein</fullName>
    </submittedName>
</protein>
<gene>
    <name evidence="1" type="ORF">NE686_00410</name>
</gene>
<name>A0ABT1S4Z6_9FIRM</name>
<dbReference type="RefSeq" id="WP_256310050.1">
    <property type="nucleotide sequence ID" value="NZ_JANGAC010000001.1"/>
</dbReference>
<proteinExistence type="predicted"/>
<organism evidence="1 2">
    <name type="scientific">Tissierella carlieri</name>
    <dbReference type="NCBI Taxonomy" id="689904"/>
    <lineage>
        <taxon>Bacteria</taxon>
        <taxon>Bacillati</taxon>
        <taxon>Bacillota</taxon>
        <taxon>Tissierellia</taxon>
        <taxon>Tissierellales</taxon>
        <taxon>Tissierellaceae</taxon>
        <taxon>Tissierella</taxon>
    </lineage>
</organism>
<sequence>MEYKVDRMKELYKYFGEKKEEDQEMYSIANVFYEMGTKEESNETTMFELQD</sequence>
<accession>A0ABT1S4Z6</accession>
<dbReference type="Proteomes" id="UP001524478">
    <property type="component" value="Unassembled WGS sequence"/>
</dbReference>
<evidence type="ECO:0000313" key="1">
    <source>
        <dbReference type="EMBL" id="MCQ4921530.1"/>
    </source>
</evidence>
<keyword evidence="2" id="KW-1185">Reference proteome</keyword>
<evidence type="ECO:0000313" key="2">
    <source>
        <dbReference type="Proteomes" id="UP001524478"/>
    </source>
</evidence>
<dbReference type="EMBL" id="JANGAC010000001">
    <property type="protein sequence ID" value="MCQ4921530.1"/>
    <property type="molecule type" value="Genomic_DNA"/>
</dbReference>
<comment type="caution">
    <text evidence="1">The sequence shown here is derived from an EMBL/GenBank/DDBJ whole genome shotgun (WGS) entry which is preliminary data.</text>
</comment>
<reference evidence="1 2" key="1">
    <citation type="submission" date="2022-06" db="EMBL/GenBank/DDBJ databases">
        <title>Isolation of gut microbiota from human fecal samples.</title>
        <authorList>
            <person name="Pamer E.G."/>
            <person name="Barat B."/>
            <person name="Waligurski E."/>
            <person name="Medina S."/>
            <person name="Paddock L."/>
            <person name="Mostad J."/>
        </authorList>
    </citation>
    <scope>NUCLEOTIDE SEQUENCE [LARGE SCALE GENOMIC DNA]</scope>
    <source>
        <strain evidence="1 2">DFI.7.95</strain>
    </source>
</reference>